<dbReference type="Gene3D" id="2.10.250.10">
    <property type="entry name" value="Calreticulin/calnexin, P domain"/>
    <property type="match status" value="1"/>
</dbReference>
<reference evidence="12" key="1">
    <citation type="submission" date="2020-06" db="EMBL/GenBank/DDBJ databases">
        <title>Draft genome of Bugula neritina, a colonial animal packing powerful symbionts and potential medicines.</title>
        <authorList>
            <person name="Rayko M."/>
        </authorList>
    </citation>
    <scope>NUCLEOTIDE SEQUENCE [LARGE SCALE GENOMIC DNA]</scope>
    <source>
        <strain evidence="12">Kwan_BN1</strain>
    </source>
</reference>
<keyword evidence="10" id="KW-0732">Signal</keyword>
<dbReference type="SUPFAM" id="SSF49899">
    <property type="entry name" value="Concanavalin A-like lectins/glucanases"/>
    <property type="match status" value="1"/>
</dbReference>
<dbReference type="InterPro" id="IPR009033">
    <property type="entry name" value="Calreticulin/calnexin_P_dom_sf"/>
</dbReference>
<dbReference type="PROSITE" id="PS00804">
    <property type="entry name" value="CALRETICULIN_2"/>
    <property type="match status" value="1"/>
</dbReference>
<keyword evidence="4 10" id="KW-0256">Endoplasmic reticulum</keyword>
<evidence type="ECO:0000256" key="4">
    <source>
        <dbReference type="ARBA" id="ARBA00022824"/>
    </source>
</evidence>
<evidence type="ECO:0000256" key="6">
    <source>
        <dbReference type="ARBA" id="ARBA00023136"/>
    </source>
</evidence>
<dbReference type="InterPro" id="IPR001580">
    <property type="entry name" value="Calret/calnex"/>
</dbReference>
<evidence type="ECO:0000256" key="3">
    <source>
        <dbReference type="ARBA" id="ARBA00022692"/>
    </source>
</evidence>
<gene>
    <name evidence="12" type="ORF">EB796_005082</name>
</gene>
<dbReference type="Proteomes" id="UP000593567">
    <property type="component" value="Unassembled WGS sequence"/>
</dbReference>
<comment type="similarity">
    <text evidence="2 10">Belongs to the calreticulin family.</text>
</comment>
<name>A0A7J7KEH2_BUGNE</name>
<feature type="compositionally biased region" description="Acidic residues" evidence="11">
    <location>
        <begin position="531"/>
        <end position="553"/>
    </location>
</feature>
<comment type="caution">
    <text evidence="12">The sequence shown here is derived from an EMBL/GenBank/DDBJ whole genome shotgun (WGS) entry which is preliminary data.</text>
</comment>
<dbReference type="InterPro" id="IPR018124">
    <property type="entry name" value="Calret/calnex_CS"/>
</dbReference>
<dbReference type="FunFam" id="2.60.120.200:FF:000011">
    <property type="entry name" value="Probable calnexin"/>
    <property type="match status" value="1"/>
</dbReference>
<evidence type="ECO:0000256" key="5">
    <source>
        <dbReference type="ARBA" id="ARBA00022989"/>
    </source>
</evidence>
<evidence type="ECO:0000256" key="2">
    <source>
        <dbReference type="ARBA" id="ARBA00010983"/>
    </source>
</evidence>
<dbReference type="AlphaFoldDB" id="A0A7J7KEH2"/>
<keyword evidence="7 10" id="KW-0143">Chaperone</keyword>
<accession>A0A7J7KEH2</accession>
<dbReference type="InterPro" id="IPR013320">
    <property type="entry name" value="ConA-like_dom_sf"/>
</dbReference>
<evidence type="ECO:0000313" key="13">
    <source>
        <dbReference type="Proteomes" id="UP000593567"/>
    </source>
</evidence>
<dbReference type="SUPFAM" id="SSF63887">
    <property type="entry name" value="P-domain of calnexin/calreticulin"/>
    <property type="match status" value="1"/>
</dbReference>
<evidence type="ECO:0000256" key="1">
    <source>
        <dbReference type="ARBA" id="ARBA00004115"/>
    </source>
</evidence>
<protein>
    <submittedName>
        <fullName evidence="12">CANX</fullName>
    </submittedName>
</protein>
<keyword evidence="13" id="KW-1185">Reference proteome</keyword>
<keyword evidence="6 10" id="KW-0472">Membrane</keyword>
<evidence type="ECO:0000313" key="12">
    <source>
        <dbReference type="EMBL" id="KAF6036603.1"/>
    </source>
</evidence>
<feature type="signal peptide" evidence="10">
    <location>
        <begin position="1"/>
        <end position="18"/>
    </location>
</feature>
<feature type="compositionally biased region" description="Basic and acidic residues" evidence="11">
    <location>
        <begin position="257"/>
        <end position="276"/>
    </location>
</feature>
<feature type="compositionally biased region" description="Basic and acidic residues" evidence="11">
    <location>
        <begin position="487"/>
        <end position="496"/>
    </location>
</feature>
<feature type="disulfide bond" evidence="9">
    <location>
        <begin position="137"/>
        <end position="171"/>
    </location>
</feature>
<dbReference type="Gene3D" id="2.60.120.200">
    <property type="match status" value="1"/>
</dbReference>
<sequence>MKLYIVPLLALVVTLVVADDDDTPSEELNVPTAEVNYTPPSRPDNAFLAETFDNGLGTKWVKSAATKDDTDEDIAKYNGEWEVKEGDGSAVQGDAGLVLTTKARHAAISAKLDQPFTFSGKPLVVQYEVKYTNGMDCGGSYMKLLSDLPGLDLKNVNDKSGYTIMFGPDTCGVDKKLHFIMRHKHPKTGMYEEKHAKKATGNLDFYTDKKTHLFRLTVMPDSTWEVHVDDAMINSGSLLEDMSPPINPPAEIDDPEDSKPTDWDDREKIPDPDATKPIDWNEDAPEFIPDDDAVKPADWLDDEPEFVADETSEKPADWDEEMDGEWEPAKIENPKCKEASGCGEWQRPTKRNPDYRGKWRPEMIANPDYSGVWAPRKIPNPDFFEDLEPYSMTPIGAVAFELWTMTDGVVFDNILITDDVSVADKWTSQTWHIKKNAEFAFSAKNSPSVFQPMLDALEEMPWLWAVLVVSVLVPIGLIVYCCTGSKDEPADRKKTDAVSPDDEDEKASGDTPTKDSPKKSGRADLSKPIEDEVEEEDAEEEEAAPSQEEDGSLDEGGASLSDETGETRRKSPRKRKPRKD</sequence>
<dbReference type="GO" id="GO:0005789">
    <property type="term" value="C:endoplasmic reticulum membrane"/>
    <property type="evidence" value="ECO:0007669"/>
    <property type="project" value="UniProtKB-SubCell"/>
</dbReference>
<keyword evidence="9" id="KW-1015">Disulfide bond</keyword>
<dbReference type="OrthoDB" id="1938156at2759"/>
<dbReference type="Pfam" id="PF00262">
    <property type="entry name" value="Calreticulin"/>
    <property type="match status" value="1"/>
</dbReference>
<feature type="compositionally biased region" description="Basic residues" evidence="11">
    <location>
        <begin position="570"/>
        <end position="580"/>
    </location>
</feature>
<keyword evidence="5 10" id="KW-1133">Transmembrane helix</keyword>
<dbReference type="GO" id="GO:0036503">
    <property type="term" value="P:ERAD pathway"/>
    <property type="evidence" value="ECO:0007669"/>
    <property type="project" value="TreeGrafter"/>
</dbReference>
<feature type="chain" id="PRO_5029950215" evidence="10">
    <location>
        <begin position="19"/>
        <end position="580"/>
    </location>
</feature>
<dbReference type="FunFam" id="2.10.250.10:FF:000001">
    <property type="entry name" value="Calnexin homolog"/>
    <property type="match status" value="1"/>
</dbReference>
<feature type="transmembrane region" description="Helical" evidence="10">
    <location>
        <begin position="462"/>
        <end position="483"/>
    </location>
</feature>
<comment type="subcellular location">
    <subcellularLocation>
        <location evidence="1">Endoplasmic reticulum membrane</location>
        <topology evidence="1">Single-pass type I membrane protein</topology>
    </subcellularLocation>
</comment>
<feature type="region of interest" description="Disordered" evidence="11">
    <location>
        <begin position="487"/>
        <end position="580"/>
    </location>
</feature>
<comment type="function">
    <text evidence="8">Calcium-binding protein that interacts with newly synthesized monoglucosylated glycoproteins in the endoplasmic reticulum. It may act in assisting protein assembly and/or in the retention within the ER of unassembled protein subunits. It seems to play a major role in the quality control apparatus of the ER by the retention of incorrectly folded proteins. Required for embryogenesis and larval development under heat and ER stress conditions. May be important for germ cell development. Involved in neuronal necrotic cell death.</text>
</comment>
<proteinExistence type="inferred from homology"/>
<evidence type="ECO:0000256" key="11">
    <source>
        <dbReference type="SAM" id="MobiDB-lite"/>
    </source>
</evidence>
<dbReference type="EMBL" id="VXIV02000696">
    <property type="protein sequence ID" value="KAF6036603.1"/>
    <property type="molecule type" value="Genomic_DNA"/>
</dbReference>
<dbReference type="GO" id="GO:0051082">
    <property type="term" value="F:unfolded protein binding"/>
    <property type="evidence" value="ECO:0007669"/>
    <property type="project" value="InterPro"/>
</dbReference>
<feature type="region of interest" description="Disordered" evidence="11">
    <location>
        <begin position="335"/>
        <end position="358"/>
    </location>
</feature>
<evidence type="ECO:0000256" key="9">
    <source>
        <dbReference type="PIRSR" id="PIRSR601580-3"/>
    </source>
</evidence>
<feature type="compositionally biased region" description="Basic and acidic residues" evidence="11">
    <location>
        <begin position="506"/>
        <end position="530"/>
    </location>
</feature>
<dbReference type="GO" id="GO:0006457">
    <property type="term" value="P:protein folding"/>
    <property type="evidence" value="ECO:0007669"/>
    <property type="project" value="InterPro"/>
</dbReference>
<evidence type="ECO:0000256" key="8">
    <source>
        <dbReference type="ARBA" id="ARBA00053392"/>
    </source>
</evidence>
<dbReference type="PRINTS" id="PR00626">
    <property type="entry name" value="CALRETICULIN"/>
</dbReference>
<dbReference type="PANTHER" id="PTHR11073">
    <property type="entry name" value="CALRETICULIN AND CALNEXIN"/>
    <property type="match status" value="1"/>
</dbReference>
<keyword evidence="3 10" id="KW-0812">Transmembrane</keyword>
<evidence type="ECO:0000256" key="10">
    <source>
        <dbReference type="RuleBase" id="RU362126"/>
    </source>
</evidence>
<dbReference type="GO" id="GO:0005509">
    <property type="term" value="F:calcium ion binding"/>
    <property type="evidence" value="ECO:0007669"/>
    <property type="project" value="InterPro"/>
</dbReference>
<dbReference type="PANTHER" id="PTHR11073:SF1">
    <property type="entry name" value="CALNEXIN 14D-RELATED"/>
    <property type="match status" value="1"/>
</dbReference>
<organism evidence="12 13">
    <name type="scientific">Bugula neritina</name>
    <name type="common">Brown bryozoan</name>
    <name type="synonym">Sertularia neritina</name>
    <dbReference type="NCBI Taxonomy" id="10212"/>
    <lineage>
        <taxon>Eukaryota</taxon>
        <taxon>Metazoa</taxon>
        <taxon>Spiralia</taxon>
        <taxon>Lophotrochozoa</taxon>
        <taxon>Bryozoa</taxon>
        <taxon>Gymnolaemata</taxon>
        <taxon>Cheilostomatida</taxon>
        <taxon>Flustrina</taxon>
        <taxon>Buguloidea</taxon>
        <taxon>Bugulidae</taxon>
        <taxon>Bugula</taxon>
    </lineage>
</organism>
<feature type="region of interest" description="Disordered" evidence="11">
    <location>
        <begin position="237"/>
        <end position="287"/>
    </location>
</feature>
<evidence type="ECO:0000256" key="7">
    <source>
        <dbReference type="ARBA" id="ARBA00023186"/>
    </source>
</evidence>